<dbReference type="Pfam" id="PF19187">
    <property type="entry name" value="HTH_PafC"/>
    <property type="match status" value="1"/>
</dbReference>
<dbReference type="InterPro" id="IPR051534">
    <property type="entry name" value="CBASS_pafABC_assoc_protein"/>
</dbReference>
<dbReference type="PROSITE" id="PS52050">
    <property type="entry name" value="WYL"/>
    <property type="match status" value="2"/>
</dbReference>
<dbReference type="Proteomes" id="UP000252167">
    <property type="component" value="Unassembled WGS sequence"/>
</dbReference>
<evidence type="ECO:0000259" key="1">
    <source>
        <dbReference type="Pfam" id="PF13280"/>
    </source>
</evidence>
<protein>
    <submittedName>
        <fullName evidence="4">WYL domain-containing protein</fullName>
    </submittedName>
</protein>
<dbReference type="InterPro" id="IPR026881">
    <property type="entry name" value="WYL_dom"/>
</dbReference>
<proteinExistence type="predicted"/>
<evidence type="ECO:0000259" key="2">
    <source>
        <dbReference type="Pfam" id="PF19187"/>
    </source>
</evidence>
<dbReference type="AlphaFoldDB" id="A0A365YM56"/>
<accession>A0A365YM56</accession>
<keyword evidence="5" id="KW-1185">Reference proteome</keyword>
<feature type="domain" description="WCX" evidence="3">
    <location>
        <begin position="252"/>
        <end position="319"/>
    </location>
</feature>
<reference evidence="4 5" key="1">
    <citation type="submission" date="2018-01" db="EMBL/GenBank/DDBJ databases">
        <title>Glutamicibacter soli strain NHPC-3 Whole genome sequence and assembly.</title>
        <authorList>
            <person name="Choudhury P."/>
            <person name="Gupta D."/>
            <person name="Sengupta K."/>
            <person name="Jawed A."/>
            <person name="Sultana N."/>
            <person name="Saha P."/>
        </authorList>
    </citation>
    <scope>NUCLEOTIDE SEQUENCE [LARGE SCALE GENOMIC DNA]</scope>
    <source>
        <strain evidence="4 5">NHPC-3</strain>
    </source>
</reference>
<dbReference type="Pfam" id="PF13280">
    <property type="entry name" value="WYL"/>
    <property type="match status" value="2"/>
</dbReference>
<dbReference type="EMBL" id="POAF01000001">
    <property type="protein sequence ID" value="RBM03786.1"/>
    <property type="molecule type" value="Genomic_DNA"/>
</dbReference>
<sequence length="667" mass="73591">MSTKQSSGPSKAERLTSLIYALATTPRKFTTAMIGEYLTPEGSDSAREKSVERLREEIRNDFGLRLIADDVDGEMRYSIDTSDWFLPEVSFTPAESAMISLAASLWKDSKLQALGLKAAARITGSSAPAPVAPFAGSLLPRLSLDEPNFRECALAVFNRKTVKFNYVTAGNVESVREVDMWGIGQRFGNWYFTGFDHTRDAQRVFRLSRVVGNFKTTIRRGGTSSAGYRPRPADFSMSQVLLDFDLRNPGHLATVEIRDDAATPLRVRALNGASSQNPLHIAYADPESFASELAAYGPAVKVLEPAPLAEQVAATLRAARDAQVQLAGDPRMHNASFRAQRAAGRGTTATQVLRNIDMIQYVVSHGVVEIKELADRYQMPVDKVREELAMIMMCGVPGGQHDELINVNDGDLEADTVTISNAALLAEPQKLAPLEAVAVLGGLNALASIPKFEHREVLASALEKINAAVARFDGWNGSLGFALSQVREHDIPAQLVDAVLGSQVLSIDYYSAHSQAHQRREVEPVRLVEDGATQYLRAWCRTREDLLTFRVDRILDAEATGEVFERGPRHRDDEELDMRYRGSAEDLQAVLYVDDEELPAVESFQPSEWSSSKIGNGYLAKVRISYDLVPAPLVARHGGKIAVISPDATRERVREWLDEAIRMYEDK</sequence>
<dbReference type="Pfam" id="PF25583">
    <property type="entry name" value="WCX"/>
    <property type="match status" value="1"/>
</dbReference>
<dbReference type="InterPro" id="IPR043839">
    <property type="entry name" value="PafC_HTH"/>
</dbReference>
<gene>
    <name evidence="4" type="ORF">C1H84_00310</name>
</gene>
<evidence type="ECO:0000313" key="4">
    <source>
        <dbReference type="EMBL" id="RBM03786.1"/>
    </source>
</evidence>
<feature type="domain" description="WYL" evidence="1">
    <location>
        <begin position="148"/>
        <end position="210"/>
    </location>
</feature>
<name>A0A365YM56_9MICC</name>
<dbReference type="RefSeq" id="WP_047119104.1">
    <property type="nucleotide sequence ID" value="NZ_CM125969.1"/>
</dbReference>
<dbReference type="PANTHER" id="PTHR34580">
    <property type="match status" value="1"/>
</dbReference>
<dbReference type="PANTHER" id="PTHR34580:SF1">
    <property type="entry name" value="PROTEIN PAFC"/>
    <property type="match status" value="1"/>
</dbReference>
<dbReference type="InterPro" id="IPR057727">
    <property type="entry name" value="WCX_dom"/>
</dbReference>
<feature type="domain" description="PafC HTH" evidence="2">
    <location>
        <begin position="351"/>
        <end position="466"/>
    </location>
</feature>
<feature type="domain" description="WYL" evidence="1">
    <location>
        <begin position="493"/>
        <end position="558"/>
    </location>
</feature>
<organism evidence="4 5">
    <name type="scientific">Glutamicibacter soli</name>
    <dbReference type="NCBI Taxonomy" id="453836"/>
    <lineage>
        <taxon>Bacteria</taxon>
        <taxon>Bacillati</taxon>
        <taxon>Actinomycetota</taxon>
        <taxon>Actinomycetes</taxon>
        <taxon>Micrococcales</taxon>
        <taxon>Micrococcaceae</taxon>
        <taxon>Glutamicibacter</taxon>
    </lineage>
</organism>
<evidence type="ECO:0000313" key="5">
    <source>
        <dbReference type="Proteomes" id="UP000252167"/>
    </source>
</evidence>
<evidence type="ECO:0000259" key="3">
    <source>
        <dbReference type="Pfam" id="PF25583"/>
    </source>
</evidence>
<comment type="caution">
    <text evidence="4">The sequence shown here is derived from an EMBL/GenBank/DDBJ whole genome shotgun (WGS) entry which is preliminary data.</text>
</comment>